<evidence type="ECO:0000259" key="10">
    <source>
        <dbReference type="PROSITE" id="PS50893"/>
    </source>
</evidence>
<dbReference type="EMBL" id="JAATLK010000001">
    <property type="protein sequence ID" value="NIZ46494.1"/>
    <property type="molecule type" value="Genomic_DNA"/>
</dbReference>
<dbReference type="SUPFAM" id="SSF52540">
    <property type="entry name" value="P-loop containing nucleoside triphosphate hydrolases"/>
    <property type="match status" value="2"/>
</dbReference>
<keyword evidence="9" id="KW-0472">Membrane</keyword>
<evidence type="ECO:0000256" key="2">
    <source>
        <dbReference type="ARBA" id="ARBA00022448"/>
    </source>
</evidence>
<dbReference type="GO" id="GO:0016887">
    <property type="term" value="F:ATP hydrolysis activity"/>
    <property type="evidence" value="ECO:0007669"/>
    <property type="project" value="InterPro"/>
</dbReference>
<feature type="domain" description="ABC transporter" evidence="10">
    <location>
        <begin position="259"/>
        <end position="505"/>
    </location>
</feature>
<keyword evidence="2" id="KW-0813">Transport</keyword>
<dbReference type="InterPro" id="IPR003593">
    <property type="entry name" value="AAA+_ATPase"/>
</dbReference>
<evidence type="ECO:0000256" key="4">
    <source>
        <dbReference type="ARBA" id="ARBA00022597"/>
    </source>
</evidence>
<keyword evidence="4" id="KW-0762">Sugar transport</keyword>
<sequence length="511" mass="55960">MDEYAIEFKEITKRFGTLVANDHVSWRIKKGEVHALLGENGAGKSTITSILFGLLQADSGEILVDGKSVLIHNPNDANALGIGMVHQHFKLVPSYTVTENIILGLEPKTAWGHINYQRARSKIQEISHQFGLAVDPDARIANINVGMQQRVEILKTLYRDARIIVLDEPTAVLTPQEIDDLMQIILRLKAQGRTIIFISHKLKEIKTCADQVTVLRRGKIVGSADVSDCTEAQLAEMMVGHAVEFVTQKDAPTIGNVVLRLENISVKSMRGSIAVKDLSLSVHAGEVLGIAGVDGNGQSELALALSGVVKPVKGKIYLDEVDVTSFGVRKRVEMGLGLTPEDRETQAVISNFNLAENYVLKTFYRNPYSSVLGFLNKKKISDDAQVQLENFDVRSANGWRSSISELSGGNRQKVVVAREMTIASKLLVVCQPTRGLDVGSIEYIHRQIIAQRNAGKAVLLISFELDEILNLCDRIATISHGSIVGIIDAKDATRQQVGQMMTASHKETVVG</sequence>
<evidence type="ECO:0000256" key="6">
    <source>
        <dbReference type="ARBA" id="ARBA00022741"/>
    </source>
</evidence>
<gene>
    <name evidence="11" type="ORF">HCT46_00930</name>
</gene>
<dbReference type="InterPro" id="IPR027417">
    <property type="entry name" value="P-loop_NTPase"/>
</dbReference>
<keyword evidence="8" id="KW-1278">Translocase</keyword>
<proteinExistence type="predicted"/>
<dbReference type="InterPro" id="IPR050107">
    <property type="entry name" value="ABC_carbohydrate_import_ATPase"/>
</dbReference>
<evidence type="ECO:0000256" key="9">
    <source>
        <dbReference type="ARBA" id="ARBA00023136"/>
    </source>
</evidence>
<dbReference type="CDD" id="cd03216">
    <property type="entry name" value="ABC_Carb_Monos_I"/>
    <property type="match status" value="1"/>
</dbReference>
<dbReference type="PANTHER" id="PTHR43790:SF4">
    <property type="entry name" value="GUANOSINE IMPORT ATP-BINDING PROTEIN NUPO"/>
    <property type="match status" value="1"/>
</dbReference>
<dbReference type="PROSITE" id="PS00211">
    <property type="entry name" value="ABC_TRANSPORTER_1"/>
    <property type="match status" value="1"/>
</dbReference>
<dbReference type="PROSITE" id="PS50893">
    <property type="entry name" value="ABC_TRANSPORTER_2"/>
    <property type="match status" value="2"/>
</dbReference>
<evidence type="ECO:0000256" key="1">
    <source>
        <dbReference type="ARBA" id="ARBA00004202"/>
    </source>
</evidence>
<evidence type="ECO:0000256" key="3">
    <source>
        <dbReference type="ARBA" id="ARBA00022475"/>
    </source>
</evidence>
<dbReference type="InterPro" id="IPR017871">
    <property type="entry name" value="ABC_transporter-like_CS"/>
</dbReference>
<dbReference type="InterPro" id="IPR003439">
    <property type="entry name" value="ABC_transporter-like_ATP-bd"/>
</dbReference>
<dbReference type="Gene3D" id="3.40.50.300">
    <property type="entry name" value="P-loop containing nucleotide triphosphate hydrolases"/>
    <property type="match status" value="2"/>
</dbReference>
<dbReference type="Proteomes" id="UP000752013">
    <property type="component" value="Unassembled WGS sequence"/>
</dbReference>
<organism evidence="11 12">
    <name type="scientific">Entomospira nematocerorum</name>
    <dbReference type="NCBI Taxonomy" id="2719987"/>
    <lineage>
        <taxon>Bacteria</taxon>
        <taxon>Pseudomonadati</taxon>
        <taxon>Spirochaetota</taxon>
        <taxon>Spirochaetia</taxon>
        <taxon>Spirochaetales</taxon>
        <taxon>Spirochaetaceae</taxon>
        <taxon>Entomospira</taxon>
    </lineage>
</organism>
<dbReference type="PANTHER" id="PTHR43790">
    <property type="entry name" value="CARBOHYDRATE TRANSPORT ATP-BINDING PROTEIN MG119-RELATED"/>
    <property type="match status" value="1"/>
</dbReference>
<keyword evidence="12" id="KW-1185">Reference proteome</keyword>
<dbReference type="AlphaFoldDB" id="A0A968GC19"/>
<keyword evidence="3" id="KW-1003">Cell membrane</keyword>
<dbReference type="RefSeq" id="WP_167702955.1">
    <property type="nucleotide sequence ID" value="NZ_CP118168.1"/>
</dbReference>
<evidence type="ECO:0000256" key="7">
    <source>
        <dbReference type="ARBA" id="ARBA00022840"/>
    </source>
</evidence>
<dbReference type="Pfam" id="PF00005">
    <property type="entry name" value="ABC_tran"/>
    <property type="match status" value="2"/>
</dbReference>
<keyword evidence="5" id="KW-0677">Repeat</keyword>
<reference evidence="11" key="1">
    <citation type="submission" date="2020-03" db="EMBL/GenBank/DDBJ databases">
        <title>Spirochaetal bacteria isolated from arthropods constitute a novel genus Entomospira genus novum within the order Spirochaetales.</title>
        <authorList>
            <person name="Grana-Miraglia L."/>
            <person name="Sikutova S."/>
            <person name="Fingerle V."/>
            <person name="Sing A."/>
            <person name="Castillo-Ramirez S."/>
            <person name="Margos G."/>
            <person name="Rudolf I."/>
        </authorList>
    </citation>
    <scope>NUCLEOTIDE SEQUENCE</scope>
    <source>
        <strain evidence="11">BR208</strain>
    </source>
</reference>
<comment type="subcellular location">
    <subcellularLocation>
        <location evidence="1">Cell membrane</location>
        <topology evidence="1">Peripheral membrane protein</topology>
    </subcellularLocation>
</comment>
<accession>A0A968GC19</accession>
<name>A0A968GC19_9SPIO</name>
<protein>
    <submittedName>
        <fullName evidence="11">ABC transporter ATP-binding protein</fullName>
    </submittedName>
</protein>
<keyword evidence="6" id="KW-0547">Nucleotide-binding</keyword>
<dbReference type="GO" id="GO:0005886">
    <property type="term" value="C:plasma membrane"/>
    <property type="evidence" value="ECO:0007669"/>
    <property type="project" value="UniProtKB-SubCell"/>
</dbReference>
<evidence type="ECO:0000313" key="11">
    <source>
        <dbReference type="EMBL" id="NIZ46494.1"/>
    </source>
</evidence>
<dbReference type="FunFam" id="3.40.50.300:FF:000127">
    <property type="entry name" value="Ribose import ATP-binding protein RbsA"/>
    <property type="match status" value="1"/>
</dbReference>
<feature type="domain" description="ABC transporter" evidence="10">
    <location>
        <begin position="6"/>
        <end position="242"/>
    </location>
</feature>
<evidence type="ECO:0000256" key="5">
    <source>
        <dbReference type="ARBA" id="ARBA00022737"/>
    </source>
</evidence>
<comment type="caution">
    <text evidence="11">The sequence shown here is derived from an EMBL/GenBank/DDBJ whole genome shotgun (WGS) entry which is preliminary data.</text>
</comment>
<evidence type="ECO:0000313" key="12">
    <source>
        <dbReference type="Proteomes" id="UP000752013"/>
    </source>
</evidence>
<dbReference type="SMART" id="SM00382">
    <property type="entry name" value="AAA"/>
    <property type="match status" value="1"/>
</dbReference>
<evidence type="ECO:0000256" key="8">
    <source>
        <dbReference type="ARBA" id="ARBA00022967"/>
    </source>
</evidence>
<dbReference type="CDD" id="cd03215">
    <property type="entry name" value="ABC_Carb_Monos_II"/>
    <property type="match status" value="1"/>
</dbReference>
<dbReference type="GO" id="GO:0005524">
    <property type="term" value="F:ATP binding"/>
    <property type="evidence" value="ECO:0007669"/>
    <property type="project" value="UniProtKB-KW"/>
</dbReference>
<keyword evidence="7 11" id="KW-0067">ATP-binding</keyword>